<evidence type="ECO:0000259" key="9">
    <source>
        <dbReference type="PROSITE" id="PS50109"/>
    </source>
</evidence>
<dbReference type="Gene3D" id="3.30.450.20">
    <property type="entry name" value="PAS domain"/>
    <property type="match status" value="5"/>
</dbReference>
<dbReference type="InterPro" id="IPR003661">
    <property type="entry name" value="HisK_dim/P_dom"/>
</dbReference>
<dbReference type="InterPro" id="IPR000014">
    <property type="entry name" value="PAS"/>
</dbReference>
<evidence type="ECO:0000313" key="13">
    <source>
        <dbReference type="Proteomes" id="UP000186609"/>
    </source>
</evidence>
<comment type="subcellular location">
    <subcellularLocation>
        <location evidence="2">Cell inner membrane</location>
        <topology evidence="2">Multi-pass membrane protein</topology>
    </subcellularLocation>
</comment>
<feature type="domain" description="Histidine kinase" evidence="9">
    <location>
        <begin position="676"/>
        <end position="889"/>
    </location>
</feature>
<keyword evidence="7" id="KW-0902">Two-component regulatory system</keyword>
<evidence type="ECO:0000256" key="8">
    <source>
        <dbReference type="SAM" id="MobiDB-lite"/>
    </source>
</evidence>
<dbReference type="SUPFAM" id="SSF55785">
    <property type="entry name" value="PYP-like sensor domain (PAS domain)"/>
    <property type="match status" value="5"/>
</dbReference>
<dbReference type="Pfam" id="PF02518">
    <property type="entry name" value="HATPase_c"/>
    <property type="match status" value="1"/>
</dbReference>
<dbReference type="Pfam" id="PF00989">
    <property type="entry name" value="PAS"/>
    <property type="match status" value="3"/>
</dbReference>
<proteinExistence type="predicted"/>
<dbReference type="InterPro" id="IPR013767">
    <property type="entry name" value="PAS_fold"/>
</dbReference>
<gene>
    <name evidence="12" type="ORF">RD110_08390</name>
</gene>
<dbReference type="Gene3D" id="3.30.565.10">
    <property type="entry name" value="Histidine kinase-like ATPase, C-terminal domain"/>
    <property type="match status" value="1"/>
</dbReference>
<dbReference type="InterPro" id="IPR004358">
    <property type="entry name" value="Sig_transdc_His_kin-like_C"/>
</dbReference>
<evidence type="ECO:0000256" key="3">
    <source>
        <dbReference type="ARBA" id="ARBA00012438"/>
    </source>
</evidence>
<evidence type="ECO:0000259" key="11">
    <source>
        <dbReference type="PROSITE" id="PS50113"/>
    </source>
</evidence>
<dbReference type="PROSITE" id="PS50112">
    <property type="entry name" value="PAS"/>
    <property type="match status" value="3"/>
</dbReference>
<feature type="domain" description="PAS" evidence="10">
    <location>
        <begin position="523"/>
        <end position="605"/>
    </location>
</feature>
<dbReference type="PROSITE" id="PS50113">
    <property type="entry name" value="PAC"/>
    <property type="match status" value="3"/>
</dbReference>
<evidence type="ECO:0000313" key="12">
    <source>
        <dbReference type="EMBL" id="APW37216.1"/>
    </source>
</evidence>
<dbReference type="InterPro" id="IPR035965">
    <property type="entry name" value="PAS-like_dom_sf"/>
</dbReference>
<name>A0A1P8JTW6_9BURK</name>
<dbReference type="FunFam" id="3.30.565.10:FF:000006">
    <property type="entry name" value="Sensor histidine kinase WalK"/>
    <property type="match status" value="1"/>
</dbReference>
<dbReference type="InterPro" id="IPR000700">
    <property type="entry name" value="PAS-assoc_C"/>
</dbReference>
<dbReference type="InterPro" id="IPR050736">
    <property type="entry name" value="Sensor_HK_Regulatory"/>
</dbReference>
<dbReference type="SMART" id="SM00387">
    <property type="entry name" value="HATPase_c"/>
    <property type="match status" value="1"/>
</dbReference>
<dbReference type="PANTHER" id="PTHR43711:SF26">
    <property type="entry name" value="SENSOR HISTIDINE KINASE RCSC"/>
    <property type="match status" value="1"/>
</dbReference>
<feature type="domain" description="PAC" evidence="11">
    <location>
        <begin position="607"/>
        <end position="658"/>
    </location>
</feature>
<feature type="region of interest" description="Disordered" evidence="8">
    <location>
        <begin position="1"/>
        <end position="20"/>
    </location>
</feature>
<evidence type="ECO:0000256" key="1">
    <source>
        <dbReference type="ARBA" id="ARBA00000085"/>
    </source>
</evidence>
<feature type="domain" description="PAS" evidence="10">
    <location>
        <begin position="24"/>
        <end position="59"/>
    </location>
</feature>
<dbReference type="PANTHER" id="PTHR43711">
    <property type="entry name" value="TWO-COMPONENT HISTIDINE KINASE"/>
    <property type="match status" value="1"/>
</dbReference>
<accession>A0A1P8JTW6</accession>
<feature type="domain" description="PAS" evidence="10">
    <location>
        <begin position="284"/>
        <end position="353"/>
    </location>
</feature>
<sequence>MRQAPHPSVEDGTDTDPGDAICSQLMHHAPDAVLAVDGQGLIVACNASACRLLGRAADEAPQDRLLSRWLVPAGPPATGGAWAAYLASGNPAWLDALQGLRTLDLRRPDGGQVRAEVSAFAAPVNGAPGSGLVLRDIGARVEEAPDANVHQSVMQALHTSEERYRAVVEHVTEGMVVIQDEVIVFANARAAEIARMPLAEMHHIGFLHRVHPDDHDLVRERQRRRLAGEEVPDHYELRLLFPDGDIRWIAIGVSVVPWGGKPASLTFFSDVTDNKLILEAMHRSEERYRAVVEHVGEGMVVVQGEQIVFVNERATAIARMSQREMLRQGFLTAIHPGDRAQVRERQRRRIEGDPGPQRHELRLQHGDGSVTWIDIGVTKVPWGGQDATLTFFSDISHRKALEEKLRDTLAERETILENSLVGIAFLTQDHRFRWSNRAMARIFAMRRGPSAPPSWEALFPSKQAYDETVQDIAEHMRRGRDYQSEMRLRRIDGKLFWAAVSGRAVDAADAGQGTVWTVMDITQRKELEEALQRTSSEREAIFNSALVGISFNVNRRIQWVNDKCVEMLGYSRAELSGQPSRVFYKDEETYVTEGRRTLEALLRDGHHTTERELVRRNGETFWVQLAGRCVVDRNPDAGVIWTLLDITDRRKAEDDIRAALARQKELNELRSRFVSMTSHEFRTPLATILSSAELIQHYADRMPEAEKQEVLRSIETGVHRMTRMLDRMLLIGKADAQLLDFLPQALDLRLLCQRCIDEARRQHAEAASEIVLAYEARAVPGVFDEKLLHHIFSNLLSNAVKYSPDGGEVRFRVSEDGANTVFEVIDQGIGIPAQELPHLFESFHRASNVGRIQGTGLGLAIVKKAVERHGGTVSVRSAPGQGTHFTVTL</sequence>
<dbReference type="NCBIfam" id="TIGR00229">
    <property type="entry name" value="sensory_box"/>
    <property type="match status" value="4"/>
</dbReference>
<dbReference type="SMART" id="SM00091">
    <property type="entry name" value="PAS"/>
    <property type="match status" value="5"/>
</dbReference>
<feature type="domain" description="PAC" evidence="11">
    <location>
        <begin position="482"/>
        <end position="533"/>
    </location>
</feature>
<reference evidence="12 13" key="1">
    <citation type="submission" date="2017-01" db="EMBL/GenBank/DDBJ databases">
        <authorList>
            <person name="Mah S.A."/>
            <person name="Swanson W.J."/>
            <person name="Moy G.W."/>
            <person name="Vacquier V.D."/>
        </authorList>
    </citation>
    <scope>NUCLEOTIDE SEQUENCE [LARGE SCALE GENOMIC DNA]</scope>
    <source>
        <strain evidence="12 13">DCY110</strain>
    </source>
</reference>
<dbReference type="SMART" id="SM00086">
    <property type="entry name" value="PAC"/>
    <property type="match status" value="5"/>
</dbReference>
<dbReference type="InterPro" id="IPR036097">
    <property type="entry name" value="HisK_dim/P_sf"/>
</dbReference>
<dbReference type="EC" id="2.7.13.3" evidence="3"/>
<evidence type="ECO:0000256" key="5">
    <source>
        <dbReference type="ARBA" id="ARBA00022679"/>
    </source>
</evidence>
<dbReference type="STRING" id="1842727.RD110_08390"/>
<dbReference type="KEGG" id="rhy:RD110_08390"/>
<dbReference type="SUPFAM" id="SSF47384">
    <property type="entry name" value="Homodimeric domain of signal transducing histidine kinase"/>
    <property type="match status" value="1"/>
</dbReference>
<evidence type="ECO:0000256" key="6">
    <source>
        <dbReference type="ARBA" id="ARBA00022777"/>
    </source>
</evidence>
<dbReference type="EMBL" id="CP019236">
    <property type="protein sequence ID" value="APW37216.1"/>
    <property type="molecule type" value="Genomic_DNA"/>
</dbReference>
<evidence type="ECO:0000259" key="10">
    <source>
        <dbReference type="PROSITE" id="PS50112"/>
    </source>
</evidence>
<dbReference type="InterPro" id="IPR036890">
    <property type="entry name" value="HATPase_C_sf"/>
</dbReference>
<protein>
    <recommendedName>
        <fullName evidence="3">histidine kinase</fullName>
        <ecNumber evidence="3">2.7.13.3</ecNumber>
    </recommendedName>
</protein>
<comment type="catalytic activity">
    <reaction evidence="1">
        <text>ATP + protein L-histidine = ADP + protein N-phospho-L-histidine.</text>
        <dbReference type="EC" id="2.7.13.3"/>
    </reaction>
</comment>
<dbReference type="InterPro" id="IPR001610">
    <property type="entry name" value="PAC"/>
</dbReference>
<dbReference type="InterPro" id="IPR005467">
    <property type="entry name" value="His_kinase_dom"/>
</dbReference>
<dbReference type="CDD" id="cd00082">
    <property type="entry name" value="HisKA"/>
    <property type="match status" value="1"/>
</dbReference>
<dbReference type="AlphaFoldDB" id="A0A1P8JTW6"/>
<evidence type="ECO:0000256" key="2">
    <source>
        <dbReference type="ARBA" id="ARBA00004429"/>
    </source>
</evidence>
<dbReference type="SMART" id="SM00388">
    <property type="entry name" value="HisKA"/>
    <property type="match status" value="1"/>
</dbReference>
<dbReference type="PRINTS" id="PR00344">
    <property type="entry name" value="BCTRLSENSOR"/>
</dbReference>
<keyword evidence="5" id="KW-0808">Transferase</keyword>
<dbReference type="Proteomes" id="UP000186609">
    <property type="component" value="Chromosome"/>
</dbReference>
<dbReference type="GO" id="GO:0005886">
    <property type="term" value="C:plasma membrane"/>
    <property type="evidence" value="ECO:0007669"/>
    <property type="project" value="UniProtKB-SubCell"/>
</dbReference>
<evidence type="ECO:0000256" key="7">
    <source>
        <dbReference type="ARBA" id="ARBA00023012"/>
    </source>
</evidence>
<dbReference type="CDD" id="cd00130">
    <property type="entry name" value="PAS"/>
    <property type="match status" value="5"/>
</dbReference>
<keyword evidence="6" id="KW-0418">Kinase</keyword>
<dbReference type="InterPro" id="IPR003594">
    <property type="entry name" value="HATPase_dom"/>
</dbReference>
<keyword evidence="4" id="KW-0597">Phosphoprotein</keyword>
<dbReference type="GO" id="GO:0006355">
    <property type="term" value="P:regulation of DNA-templated transcription"/>
    <property type="evidence" value="ECO:0007669"/>
    <property type="project" value="InterPro"/>
</dbReference>
<dbReference type="Pfam" id="PF00512">
    <property type="entry name" value="HisKA"/>
    <property type="match status" value="1"/>
</dbReference>
<dbReference type="RefSeq" id="WP_076198505.1">
    <property type="nucleotide sequence ID" value="NZ_CP019236.1"/>
</dbReference>
<dbReference type="SUPFAM" id="SSF55874">
    <property type="entry name" value="ATPase domain of HSP90 chaperone/DNA topoisomerase II/histidine kinase"/>
    <property type="match status" value="1"/>
</dbReference>
<dbReference type="PROSITE" id="PS50109">
    <property type="entry name" value="HIS_KIN"/>
    <property type="match status" value="1"/>
</dbReference>
<evidence type="ECO:0000256" key="4">
    <source>
        <dbReference type="ARBA" id="ARBA00022553"/>
    </source>
</evidence>
<dbReference type="CDD" id="cd00075">
    <property type="entry name" value="HATPase"/>
    <property type="match status" value="1"/>
</dbReference>
<organism evidence="12 13">
    <name type="scientific">Rhodoferax koreensis</name>
    <dbReference type="NCBI Taxonomy" id="1842727"/>
    <lineage>
        <taxon>Bacteria</taxon>
        <taxon>Pseudomonadati</taxon>
        <taxon>Pseudomonadota</taxon>
        <taxon>Betaproteobacteria</taxon>
        <taxon>Burkholderiales</taxon>
        <taxon>Comamonadaceae</taxon>
        <taxon>Rhodoferax</taxon>
    </lineage>
</organism>
<dbReference type="OrthoDB" id="8807260at2"/>
<keyword evidence="13" id="KW-1185">Reference proteome</keyword>
<feature type="domain" description="PAC" evidence="11">
    <location>
        <begin position="357"/>
        <end position="407"/>
    </location>
</feature>
<dbReference type="GO" id="GO:0000155">
    <property type="term" value="F:phosphorelay sensor kinase activity"/>
    <property type="evidence" value="ECO:0007669"/>
    <property type="project" value="InterPro"/>
</dbReference>
<dbReference type="Pfam" id="PF13426">
    <property type="entry name" value="PAS_9"/>
    <property type="match status" value="2"/>
</dbReference>
<dbReference type="Gene3D" id="1.10.287.130">
    <property type="match status" value="1"/>
</dbReference>